<proteinExistence type="predicted"/>
<feature type="transmembrane region" description="Helical" evidence="1">
    <location>
        <begin position="70"/>
        <end position="88"/>
    </location>
</feature>
<keyword evidence="1" id="KW-1133">Transmembrane helix</keyword>
<comment type="caution">
    <text evidence="2">The sequence shown here is derived from an EMBL/GenBank/DDBJ whole genome shotgun (WGS) entry which is preliminary data.</text>
</comment>
<sequence>MPPLMLQYFWLKIVFLFLGIYSSPLSSYLTQLETSTKIPEVNFTSKLRQNQLIGSISSTIKYVIKCEFKISKLFSVLLDVVLLLNVVVLIKNPIFHYLKNIIITLMLGIKLYLK</sequence>
<evidence type="ECO:0000256" key="1">
    <source>
        <dbReference type="SAM" id="Phobius"/>
    </source>
</evidence>
<evidence type="ECO:0000313" key="3">
    <source>
        <dbReference type="Proteomes" id="UP000478052"/>
    </source>
</evidence>
<dbReference type="EMBL" id="VUJU01011361">
    <property type="protein sequence ID" value="KAF0711186.1"/>
    <property type="molecule type" value="Genomic_DNA"/>
</dbReference>
<feature type="transmembrane region" description="Helical" evidence="1">
    <location>
        <begin position="94"/>
        <end position="113"/>
    </location>
</feature>
<gene>
    <name evidence="2" type="ORF">FWK35_00024077</name>
</gene>
<feature type="transmembrane region" description="Helical" evidence="1">
    <location>
        <begin position="6"/>
        <end position="29"/>
    </location>
</feature>
<reference evidence="2 3" key="1">
    <citation type="submission" date="2019-08" db="EMBL/GenBank/DDBJ databases">
        <title>Whole genome of Aphis craccivora.</title>
        <authorList>
            <person name="Voronova N.V."/>
            <person name="Shulinski R.S."/>
            <person name="Bandarenka Y.V."/>
            <person name="Zhorov D.G."/>
            <person name="Warner D."/>
        </authorList>
    </citation>
    <scope>NUCLEOTIDE SEQUENCE [LARGE SCALE GENOMIC DNA]</scope>
    <source>
        <strain evidence="2">180601</strain>
        <tissue evidence="2">Whole Body</tissue>
    </source>
</reference>
<accession>A0A6G0VV87</accession>
<organism evidence="2 3">
    <name type="scientific">Aphis craccivora</name>
    <name type="common">Cowpea aphid</name>
    <dbReference type="NCBI Taxonomy" id="307492"/>
    <lineage>
        <taxon>Eukaryota</taxon>
        <taxon>Metazoa</taxon>
        <taxon>Ecdysozoa</taxon>
        <taxon>Arthropoda</taxon>
        <taxon>Hexapoda</taxon>
        <taxon>Insecta</taxon>
        <taxon>Pterygota</taxon>
        <taxon>Neoptera</taxon>
        <taxon>Paraneoptera</taxon>
        <taxon>Hemiptera</taxon>
        <taxon>Sternorrhyncha</taxon>
        <taxon>Aphidomorpha</taxon>
        <taxon>Aphidoidea</taxon>
        <taxon>Aphididae</taxon>
        <taxon>Aphidini</taxon>
        <taxon>Aphis</taxon>
        <taxon>Aphis</taxon>
    </lineage>
</organism>
<evidence type="ECO:0000313" key="2">
    <source>
        <dbReference type="EMBL" id="KAF0711186.1"/>
    </source>
</evidence>
<keyword evidence="3" id="KW-1185">Reference proteome</keyword>
<dbReference type="AlphaFoldDB" id="A0A6G0VV87"/>
<dbReference type="Proteomes" id="UP000478052">
    <property type="component" value="Unassembled WGS sequence"/>
</dbReference>
<keyword evidence="1" id="KW-0812">Transmembrane</keyword>
<name>A0A6G0VV87_APHCR</name>
<keyword evidence="1" id="KW-0472">Membrane</keyword>
<protein>
    <submittedName>
        <fullName evidence="2">Uncharacterized protein</fullName>
    </submittedName>
</protein>